<dbReference type="HOGENOM" id="CLU_3032595_0_0_1"/>
<proteinExistence type="predicted"/>
<reference evidence="1 2" key="1">
    <citation type="submission" date="2014-04" db="EMBL/GenBank/DDBJ databases">
        <authorList>
            <consortium name="DOE Joint Genome Institute"/>
            <person name="Kuo A."/>
            <person name="Gay G."/>
            <person name="Dore J."/>
            <person name="Kohler A."/>
            <person name="Nagy L.G."/>
            <person name="Floudas D."/>
            <person name="Copeland A."/>
            <person name="Barry K.W."/>
            <person name="Cichocki N."/>
            <person name="Veneault-Fourrey C."/>
            <person name="LaButti K."/>
            <person name="Lindquist E.A."/>
            <person name="Lipzen A."/>
            <person name="Lundell T."/>
            <person name="Morin E."/>
            <person name="Murat C."/>
            <person name="Sun H."/>
            <person name="Tunlid A."/>
            <person name="Henrissat B."/>
            <person name="Grigoriev I.V."/>
            <person name="Hibbett D.S."/>
            <person name="Martin F."/>
            <person name="Nordberg H.P."/>
            <person name="Cantor M.N."/>
            <person name="Hua S.X."/>
        </authorList>
    </citation>
    <scope>NUCLEOTIDE SEQUENCE [LARGE SCALE GENOMIC DNA]</scope>
    <source>
        <strain evidence="2">h7</strain>
    </source>
</reference>
<accession>A0A0C3CI59</accession>
<evidence type="ECO:0000313" key="2">
    <source>
        <dbReference type="Proteomes" id="UP000053424"/>
    </source>
</evidence>
<dbReference type="Proteomes" id="UP000053424">
    <property type="component" value="Unassembled WGS sequence"/>
</dbReference>
<dbReference type="EMBL" id="KN831775">
    <property type="protein sequence ID" value="KIM43834.1"/>
    <property type="molecule type" value="Genomic_DNA"/>
</dbReference>
<evidence type="ECO:0000313" key="1">
    <source>
        <dbReference type="EMBL" id="KIM43834.1"/>
    </source>
</evidence>
<dbReference type="AlphaFoldDB" id="A0A0C3CI59"/>
<organism evidence="1 2">
    <name type="scientific">Hebeloma cylindrosporum</name>
    <dbReference type="NCBI Taxonomy" id="76867"/>
    <lineage>
        <taxon>Eukaryota</taxon>
        <taxon>Fungi</taxon>
        <taxon>Dikarya</taxon>
        <taxon>Basidiomycota</taxon>
        <taxon>Agaricomycotina</taxon>
        <taxon>Agaricomycetes</taxon>
        <taxon>Agaricomycetidae</taxon>
        <taxon>Agaricales</taxon>
        <taxon>Agaricineae</taxon>
        <taxon>Hymenogastraceae</taxon>
        <taxon>Hebeloma</taxon>
    </lineage>
</organism>
<sequence length="55" mass="6158">MFSKYVFLSDKARRLGVELECSLESSSGKARGSFWRVIAIYCDFFPSVACNLGTN</sequence>
<reference evidence="2" key="2">
    <citation type="submission" date="2015-01" db="EMBL/GenBank/DDBJ databases">
        <title>Evolutionary Origins and Diversification of the Mycorrhizal Mutualists.</title>
        <authorList>
            <consortium name="DOE Joint Genome Institute"/>
            <consortium name="Mycorrhizal Genomics Consortium"/>
            <person name="Kohler A."/>
            <person name="Kuo A."/>
            <person name="Nagy L.G."/>
            <person name="Floudas D."/>
            <person name="Copeland A."/>
            <person name="Barry K.W."/>
            <person name="Cichocki N."/>
            <person name="Veneault-Fourrey C."/>
            <person name="LaButti K."/>
            <person name="Lindquist E.A."/>
            <person name="Lipzen A."/>
            <person name="Lundell T."/>
            <person name="Morin E."/>
            <person name="Murat C."/>
            <person name="Riley R."/>
            <person name="Ohm R."/>
            <person name="Sun H."/>
            <person name="Tunlid A."/>
            <person name="Henrissat B."/>
            <person name="Grigoriev I.V."/>
            <person name="Hibbett D.S."/>
            <person name="Martin F."/>
        </authorList>
    </citation>
    <scope>NUCLEOTIDE SEQUENCE [LARGE SCALE GENOMIC DNA]</scope>
    <source>
        <strain evidence="2">h7</strain>
    </source>
</reference>
<protein>
    <submittedName>
        <fullName evidence="1">Uncharacterized protein</fullName>
    </submittedName>
</protein>
<gene>
    <name evidence="1" type="ORF">M413DRAFT_443713</name>
</gene>
<keyword evidence="2" id="KW-1185">Reference proteome</keyword>
<name>A0A0C3CI59_HEBCY</name>